<dbReference type="Proteomes" id="UP000057820">
    <property type="component" value="Chromosome 1"/>
</dbReference>
<evidence type="ECO:0008006" key="5">
    <source>
        <dbReference type="Google" id="ProtNLM"/>
    </source>
</evidence>
<accession>A0A0H5P7Q9</accession>
<evidence type="ECO:0000256" key="1">
    <source>
        <dbReference type="SAM" id="MobiDB-lite"/>
    </source>
</evidence>
<proteinExistence type="predicted"/>
<evidence type="ECO:0000256" key="2">
    <source>
        <dbReference type="SAM" id="Phobius"/>
    </source>
</evidence>
<organism evidence="3 4">
    <name type="scientific">Nocardia farcinica</name>
    <dbReference type="NCBI Taxonomy" id="37329"/>
    <lineage>
        <taxon>Bacteria</taxon>
        <taxon>Bacillati</taxon>
        <taxon>Actinomycetota</taxon>
        <taxon>Actinomycetes</taxon>
        <taxon>Mycobacteriales</taxon>
        <taxon>Nocardiaceae</taxon>
        <taxon>Nocardia</taxon>
    </lineage>
</organism>
<feature type="compositionally biased region" description="Low complexity" evidence="1">
    <location>
        <begin position="95"/>
        <end position="106"/>
    </location>
</feature>
<dbReference type="EMBL" id="LN868938">
    <property type="protein sequence ID" value="CRY78556.1"/>
    <property type="molecule type" value="Genomic_DNA"/>
</dbReference>
<gene>
    <name evidence="3" type="ORF">ERS450000_02988</name>
</gene>
<feature type="region of interest" description="Disordered" evidence="1">
    <location>
        <begin position="78"/>
        <end position="137"/>
    </location>
</feature>
<evidence type="ECO:0000313" key="3">
    <source>
        <dbReference type="EMBL" id="CRY78556.1"/>
    </source>
</evidence>
<dbReference type="RefSeq" id="WP_011207652.1">
    <property type="nucleotide sequence ID" value="NZ_CAACYE020000001.1"/>
</dbReference>
<feature type="transmembrane region" description="Helical" evidence="2">
    <location>
        <begin position="46"/>
        <end position="67"/>
    </location>
</feature>
<name>A0A0H5P7Q9_NOCFR</name>
<evidence type="ECO:0000313" key="4">
    <source>
        <dbReference type="Proteomes" id="UP000057820"/>
    </source>
</evidence>
<keyword evidence="2" id="KW-1133">Transmembrane helix</keyword>
<dbReference type="KEGG" id="nfr:ERS450000_02988"/>
<keyword evidence="2" id="KW-0472">Membrane</keyword>
<dbReference type="OMA" id="MWSANRF"/>
<dbReference type="GeneID" id="61131947"/>
<dbReference type="AlphaFoldDB" id="A0A0H5P7Q9"/>
<keyword evidence="2" id="KW-0812">Transmembrane</keyword>
<reference evidence="4" key="1">
    <citation type="submission" date="2015-03" db="EMBL/GenBank/DDBJ databases">
        <authorList>
            <consortium name="Pathogen Informatics"/>
        </authorList>
    </citation>
    <scope>NUCLEOTIDE SEQUENCE [LARGE SCALE GENOMIC DNA]</scope>
    <source>
        <strain evidence="4">NCTC11134</strain>
    </source>
</reference>
<protein>
    <recommendedName>
        <fullName evidence="5">Lipopolysaccharide assembly protein A domain-containing protein</fullName>
    </recommendedName>
</protein>
<sequence length="137" mass="14166">MFIVLGLLVLIAAVVVGVSIAAADLDRMRAPAGDFEIFGSLFTPTVGEVFGVGILVGAAGMLGLLLLSTGVWRSARRGSEARRELRRSRREVAAARRAAPAPQAPAGAPPAPPQTGGPMWSANRFLRRPPGSGPAKA</sequence>